<feature type="region of interest" description="Disordered" evidence="1">
    <location>
        <begin position="2016"/>
        <end position="2042"/>
    </location>
</feature>
<keyword evidence="2" id="KW-0732">Signal</keyword>
<gene>
    <name evidence="3" type="ORF">OKA04_15865</name>
</gene>
<feature type="signal peptide" evidence="2">
    <location>
        <begin position="1"/>
        <end position="20"/>
    </location>
</feature>
<feature type="compositionally biased region" description="Polar residues" evidence="1">
    <location>
        <begin position="1686"/>
        <end position="1700"/>
    </location>
</feature>
<protein>
    <submittedName>
        <fullName evidence="3">Uncharacterized protein</fullName>
    </submittedName>
</protein>
<dbReference type="EMBL" id="JAPDDS010000009">
    <property type="protein sequence ID" value="MCW1886214.1"/>
    <property type="molecule type" value="Genomic_DNA"/>
</dbReference>
<comment type="caution">
    <text evidence="3">The sequence shown here is derived from an EMBL/GenBank/DDBJ whole genome shotgun (WGS) entry which is preliminary data.</text>
</comment>
<keyword evidence="4" id="KW-1185">Reference proteome</keyword>
<evidence type="ECO:0000313" key="3">
    <source>
        <dbReference type="EMBL" id="MCW1886214.1"/>
    </source>
</evidence>
<reference evidence="3 4" key="1">
    <citation type="submission" date="2022-10" db="EMBL/GenBank/DDBJ databases">
        <title>Luteolibacter flavescens strain MCCC 1K03193, whole genome shotgun sequencing project.</title>
        <authorList>
            <person name="Zhao G."/>
            <person name="Shen L."/>
        </authorList>
    </citation>
    <scope>NUCLEOTIDE SEQUENCE [LARGE SCALE GENOMIC DNA]</scope>
    <source>
        <strain evidence="3 4">MCCC 1K03193</strain>
    </source>
</reference>
<feature type="region of interest" description="Disordered" evidence="1">
    <location>
        <begin position="790"/>
        <end position="814"/>
    </location>
</feature>
<feature type="chain" id="PRO_5046703598" evidence="2">
    <location>
        <begin position="21"/>
        <end position="2042"/>
    </location>
</feature>
<dbReference type="InterPro" id="IPR031325">
    <property type="entry name" value="RHS_repeat"/>
</dbReference>
<feature type="region of interest" description="Disordered" evidence="1">
    <location>
        <begin position="1229"/>
        <end position="1249"/>
    </location>
</feature>
<dbReference type="Pfam" id="PF05593">
    <property type="entry name" value="RHS_repeat"/>
    <property type="match status" value="3"/>
</dbReference>
<accession>A0ABT3FSC5</accession>
<evidence type="ECO:0000313" key="4">
    <source>
        <dbReference type="Proteomes" id="UP001207930"/>
    </source>
</evidence>
<evidence type="ECO:0000256" key="1">
    <source>
        <dbReference type="SAM" id="MobiDB-lite"/>
    </source>
</evidence>
<sequence>MKTRLPAALLSLALSCPLFSDEPVPPPLVGFAAGLPGKQVRLTWESEAGIRYRIERSTDLGAPAGGGWKQVAMVEATGPAGEWRDTEAITTRAFYRIVQPQAEVFSIPEPVLPPGGGDLFIHGQRIPDGSMLVILVDGVPQEFPLTAMGGGMWRAPVMLGGAIPGASILSSAVRSPSGTDLVSLNVPITITATGRATDSPPSLPPGGPLAASNPIPGVGVVVKRNPIATTARMGQTNVLARYPAAAAWFSKKGYDSWKAHSDMAAVSTGENPLYGGSGNHGDNPLYTGDKGLRVVNNHAINTKGAGANVGRMMPSRTGMPGEVSFHHVALDLPCAAGPPLSWITTYRSKLPVSSGLGSGWDFSYNVSIEPVPVTAGENAPRLIVRDGGGRADVFHRQADGSYRCDGMFREGRFRSGVFTLTFADAGRWVFRPLDGSPGAGKISSIIDRNEVALTCAYDSSGMLSRVSDAFGRSLAVEWGSTAPSRIVSVTSQDATGSVSYQKIEYHYAPGSARLASVSAPFVPGSPPSVGPVSFTYTDGLPDPNLNGNLLTVQDGAGRLVDAYEYSGVTDPANPAYDTCSAHDRNRLGTTGAKFRTTIAALPGGGYEVCENDEVGRVAVSSFDKLHRLLRVRQYTGFATPDAPVTSSSLPAPATKLRATDPDFYETTCAYNADSLCIRITNPDGSGERVIYDRDFRKDSPVRERGNARVVSLVSSTGEVRSVTCDHLPGYGASESARPGNPIKGISVKCGRSPGGDPDQTGMVTAPGVLPGECDDTDELLSARLSMNVTTPRQTQGLSFGEKKKGGPRDSASGLATGRRMYSALSVNDDTDFGSDAVFAAIDDYDTDALVAYGDDSDFSPGIAGDMSFVSRIITAHGQSFTYSHDARGNLVSESGPVSGSGASISYNARGQVTSYSILDDMDVDSSFTKMVTYDDHDGFASSVVVDPEGLALTTAFGRDDLGRISSVTDPAGDTWSYGYDASGHLVTATSPPAPLPIVTAAVLDAGGCVARVDTAHLGADGKPVAENPAYSVFYVHDSRGRLSRVAVEERPVDASGVLVPDTLGLDHFAVTDITYDAAGQIVRLATPAASRGQSVDLSCAFSYDERGLLYETRHGDAGSSVPVVLRCDYDAFGALVRHTTVASGVPQPQTVITWDGFHRLSSVTDPMGNVTELDYDNSGYTTTTVRGEVQDVPGSAGNVMLYRSTARMGGPSLRAFNQNASRSNHTRAFNQNASRSNHTRAFNQNASRSNHTRLSLTGDLFFDVFATDDTCVEERFTPGSSAAPAMETTVVHRSSGGRPVSVSHGEDTVATMTYDTARRLAMVSDGAVTRAYTRDKKGRVTVCGDTDHFLVAGPPDKTFTMTLAYDALGRCVSVTDGVGNSSSMEWDSLGRCVSVKEPGGLVVRTAYDGSSATGPYSARTSADVDGDGQPDVLSTVLERCGETLWVENSYGDRTSFVRDGAGRLTRTDHPDLTHEQTIYDALGRAVSVRRKNGAVIACDYNLRGELTSISHSQLPAGVLPVAATTFSYNGLGDCVRTEQGSSVIAWTWDSLGNPLTETQGGRTVSRTFSQRGRTSITYPDGRRFAESRDALGRLLSITSLTATGTPVSPPVVVLEYAGHRVCTCIQGEHVRTSYSYRGDGTPGGADSSFDTPTEMIVTDSLAHELAHVVQQRDRNQRVMSRQTLFTSSAQGPGRMQSYTRDAQGHIASATTRTRASGSAPVTEDSVSYLYDKEGMRIQQTRNGVASDYTQSAAIPPGDRQMGQYSSWPGGAISWDDEGNLLGIQRGTTTHTSQYDAEGRLVSVSAAGSTLVSYGYDAIGRRVSRTTGGSSGSVTTHFVHDGADCIQEWGDDGTGTGTVNAAVTYASSDGTKYGITTRDGTVLYPVSSAASRPRSRQCSCPSGSYVMAAKNKVEHWGDPHENLNGKHIKDWEGRSRIVLVADASGSVTGRMDADDAGRPVFLTSDGVVTGTGPVSCTLPFGLWEPSIGMLLGPDDVYSPDLGMTVARGNGHVTVLKSAATGGGGSGGSRVQDHNSSRSNKSSR</sequence>
<evidence type="ECO:0000256" key="2">
    <source>
        <dbReference type="SAM" id="SignalP"/>
    </source>
</evidence>
<dbReference type="InterPro" id="IPR006530">
    <property type="entry name" value="YD"/>
</dbReference>
<dbReference type="InterPro" id="IPR050708">
    <property type="entry name" value="T6SS_VgrG/RHS"/>
</dbReference>
<proteinExistence type="predicted"/>
<dbReference type="NCBIfam" id="TIGR01643">
    <property type="entry name" value="YD_repeat_2x"/>
    <property type="match status" value="3"/>
</dbReference>
<organism evidence="3 4">
    <name type="scientific">Luteolibacter flavescens</name>
    <dbReference type="NCBI Taxonomy" id="1859460"/>
    <lineage>
        <taxon>Bacteria</taxon>
        <taxon>Pseudomonadati</taxon>
        <taxon>Verrucomicrobiota</taxon>
        <taxon>Verrucomicrobiia</taxon>
        <taxon>Verrucomicrobiales</taxon>
        <taxon>Verrucomicrobiaceae</taxon>
        <taxon>Luteolibacter</taxon>
    </lineage>
</organism>
<dbReference type="RefSeq" id="WP_264502172.1">
    <property type="nucleotide sequence ID" value="NZ_JAPDDS010000009.1"/>
</dbReference>
<dbReference type="PANTHER" id="PTHR32305">
    <property type="match status" value="1"/>
</dbReference>
<dbReference type="Proteomes" id="UP001207930">
    <property type="component" value="Unassembled WGS sequence"/>
</dbReference>
<dbReference type="PANTHER" id="PTHR32305:SF15">
    <property type="entry name" value="PROTEIN RHSA-RELATED"/>
    <property type="match status" value="1"/>
</dbReference>
<name>A0ABT3FSC5_9BACT</name>
<dbReference type="PROSITE" id="PS51257">
    <property type="entry name" value="PROKAR_LIPOPROTEIN"/>
    <property type="match status" value="1"/>
</dbReference>
<feature type="region of interest" description="Disordered" evidence="1">
    <location>
        <begin position="1686"/>
        <end position="1722"/>
    </location>
</feature>
<dbReference type="Gene3D" id="2.180.10.10">
    <property type="entry name" value="RHS repeat-associated core"/>
    <property type="match status" value="5"/>
</dbReference>